<feature type="transmembrane region" description="Helical" evidence="1">
    <location>
        <begin position="12"/>
        <end position="30"/>
    </location>
</feature>
<name>A0A0G4EPP2_VITBC</name>
<evidence type="ECO:0000313" key="3">
    <source>
        <dbReference type="Proteomes" id="UP000041254"/>
    </source>
</evidence>
<reference evidence="2 3" key="1">
    <citation type="submission" date="2014-11" db="EMBL/GenBank/DDBJ databases">
        <authorList>
            <person name="Zhu J."/>
            <person name="Qi W."/>
            <person name="Song R."/>
        </authorList>
    </citation>
    <scope>NUCLEOTIDE SEQUENCE [LARGE SCALE GENOMIC DNA]</scope>
</reference>
<protein>
    <submittedName>
        <fullName evidence="2">Uncharacterized protein</fullName>
    </submittedName>
</protein>
<keyword evidence="3" id="KW-1185">Reference proteome</keyword>
<keyword evidence="1" id="KW-0472">Membrane</keyword>
<accession>A0A0G4EPP2</accession>
<keyword evidence="1" id="KW-1133">Transmembrane helix</keyword>
<dbReference type="VEuPathDB" id="CryptoDB:Vbra_12665"/>
<gene>
    <name evidence="2" type="ORF">Vbra_12665</name>
</gene>
<proteinExistence type="predicted"/>
<sequence length="89" mass="10317">MVFAAEQFIYGFGLGGLGVWVLLEPLLVTLRRTKYHLRRIIAQDTEYTEYVDRKPTLIAIATPDGWNNLLLATYERMDKSWPDSWSRPA</sequence>
<evidence type="ECO:0000313" key="2">
    <source>
        <dbReference type="EMBL" id="CEL99798.1"/>
    </source>
</evidence>
<evidence type="ECO:0000256" key="1">
    <source>
        <dbReference type="SAM" id="Phobius"/>
    </source>
</evidence>
<dbReference type="AlphaFoldDB" id="A0A0G4EPP2"/>
<dbReference type="InParanoid" id="A0A0G4EPP2"/>
<organism evidence="2 3">
    <name type="scientific">Vitrella brassicaformis (strain CCMP3155)</name>
    <dbReference type="NCBI Taxonomy" id="1169540"/>
    <lineage>
        <taxon>Eukaryota</taxon>
        <taxon>Sar</taxon>
        <taxon>Alveolata</taxon>
        <taxon>Colpodellida</taxon>
        <taxon>Vitrellaceae</taxon>
        <taxon>Vitrella</taxon>
    </lineage>
</organism>
<dbReference type="Proteomes" id="UP000041254">
    <property type="component" value="Unassembled WGS sequence"/>
</dbReference>
<dbReference type="EMBL" id="CDMY01000289">
    <property type="protein sequence ID" value="CEL99798.1"/>
    <property type="molecule type" value="Genomic_DNA"/>
</dbReference>
<keyword evidence="1" id="KW-0812">Transmembrane</keyword>